<evidence type="ECO:0000313" key="2">
    <source>
        <dbReference type="EMBL" id="GAA0955011.1"/>
    </source>
</evidence>
<accession>A0ABN1RCV2</accession>
<feature type="transmembrane region" description="Helical" evidence="1">
    <location>
        <begin position="96"/>
        <end position="112"/>
    </location>
</feature>
<feature type="transmembrane region" description="Helical" evidence="1">
    <location>
        <begin position="22"/>
        <end position="41"/>
    </location>
</feature>
<evidence type="ECO:0000256" key="1">
    <source>
        <dbReference type="SAM" id="Phobius"/>
    </source>
</evidence>
<feature type="transmembrane region" description="Helical" evidence="1">
    <location>
        <begin position="238"/>
        <end position="260"/>
    </location>
</feature>
<evidence type="ECO:0000313" key="3">
    <source>
        <dbReference type="Proteomes" id="UP001500665"/>
    </source>
</evidence>
<reference evidence="2 3" key="1">
    <citation type="journal article" date="2019" name="Int. J. Syst. Evol. Microbiol.">
        <title>The Global Catalogue of Microorganisms (GCM) 10K type strain sequencing project: providing services to taxonomists for standard genome sequencing and annotation.</title>
        <authorList>
            <consortium name="The Broad Institute Genomics Platform"/>
            <consortium name="The Broad Institute Genome Sequencing Center for Infectious Disease"/>
            <person name="Wu L."/>
            <person name="Ma J."/>
        </authorList>
    </citation>
    <scope>NUCLEOTIDE SEQUENCE [LARGE SCALE GENOMIC DNA]</scope>
    <source>
        <strain evidence="2 3">JCM 10696</strain>
    </source>
</reference>
<dbReference type="EMBL" id="BAAAHH010000015">
    <property type="protein sequence ID" value="GAA0955011.1"/>
    <property type="molecule type" value="Genomic_DNA"/>
</dbReference>
<sequence length="377" mass="42155">MSEPPGGKAPSVTEPDGSTHRVTLWAAAGGAVLLLQLYVLIQWVTGPYFVRVPSGPSDPPAYMKVFLTANMIAMWILVPIGLWFFVIRPWRRERRITLDGMLLVSMGLMFFQDPLLNYFNTWCTYNAWLFNRGSWSSHVPGWVSPEEPGHQVPEPILTNAPGYAFGVLLLTIAGCWIMRRIKARWPHMSNLRLIGVTYLIAIAFDFVMEACIILPFGMYSYPGAIQSLSVNAGTYYQWPVYEGLMWGGVQAALCCLRYFTDDRGRTVVERGLDRVRAGAARQLTRFLAIFAAVSASFFVFYLIPAWGVSMHADPWPADVQKRSYFSGPVCGEGSDRPCPDPSLPIPTRHSGYVNTDGEFVLPPGVEQPKTIPFERGE</sequence>
<feature type="transmembrane region" description="Helical" evidence="1">
    <location>
        <begin position="286"/>
        <end position="306"/>
    </location>
</feature>
<feature type="transmembrane region" description="Helical" evidence="1">
    <location>
        <begin position="162"/>
        <end position="181"/>
    </location>
</feature>
<name>A0ABN1RCV2_9ACTN</name>
<dbReference type="InterPro" id="IPR033459">
    <property type="entry name" value="AveC-like"/>
</dbReference>
<organism evidence="2 3">
    <name type="scientific">Actinocorallia libanotica</name>
    <dbReference type="NCBI Taxonomy" id="46162"/>
    <lineage>
        <taxon>Bacteria</taxon>
        <taxon>Bacillati</taxon>
        <taxon>Actinomycetota</taxon>
        <taxon>Actinomycetes</taxon>
        <taxon>Streptosporangiales</taxon>
        <taxon>Thermomonosporaceae</taxon>
        <taxon>Actinocorallia</taxon>
    </lineage>
</organism>
<keyword evidence="3" id="KW-1185">Reference proteome</keyword>
<dbReference type="Pfam" id="PF17198">
    <property type="entry name" value="AveC_like"/>
    <property type="match status" value="1"/>
</dbReference>
<comment type="caution">
    <text evidence="2">The sequence shown here is derived from an EMBL/GenBank/DDBJ whole genome shotgun (WGS) entry which is preliminary data.</text>
</comment>
<protein>
    <submittedName>
        <fullName evidence="2">Spirocyclase AveC family protein</fullName>
    </submittedName>
</protein>
<feature type="transmembrane region" description="Helical" evidence="1">
    <location>
        <begin position="193"/>
        <end position="218"/>
    </location>
</feature>
<dbReference type="Proteomes" id="UP001500665">
    <property type="component" value="Unassembled WGS sequence"/>
</dbReference>
<keyword evidence="1" id="KW-0472">Membrane</keyword>
<keyword evidence="1" id="KW-0812">Transmembrane</keyword>
<gene>
    <name evidence="2" type="ORF">GCM10009550_39160</name>
</gene>
<dbReference type="RefSeq" id="WP_344242299.1">
    <property type="nucleotide sequence ID" value="NZ_BAAAHH010000015.1"/>
</dbReference>
<keyword evidence="1" id="KW-1133">Transmembrane helix</keyword>
<proteinExistence type="predicted"/>
<feature type="transmembrane region" description="Helical" evidence="1">
    <location>
        <begin position="61"/>
        <end position="84"/>
    </location>
</feature>